<dbReference type="Proteomes" id="UP001225378">
    <property type="component" value="Chromosome"/>
</dbReference>
<organism evidence="1 2">
    <name type="scientific">Methylomarinum roseum</name>
    <dbReference type="NCBI Taxonomy" id="3067653"/>
    <lineage>
        <taxon>Bacteria</taxon>
        <taxon>Pseudomonadati</taxon>
        <taxon>Pseudomonadota</taxon>
        <taxon>Gammaproteobacteria</taxon>
        <taxon>Methylococcales</taxon>
        <taxon>Methylococcaceae</taxon>
        <taxon>Methylomarinum</taxon>
    </lineage>
</organism>
<dbReference type="KEGG" id="mech:Q9L42_014235"/>
<name>A0AAU7NRA9_9GAMM</name>
<dbReference type="RefSeq" id="WP_349431292.1">
    <property type="nucleotide sequence ID" value="NZ_CP157743.1"/>
</dbReference>
<accession>A0AAU7NRA9</accession>
<reference evidence="1 2" key="1">
    <citation type="journal article" date="2024" name="Microbiology">
        <title>Methylomarinum rosea sp. nov., a novel halophilic methanotrophic bacterium from the hypersaline Lake Elton.</title>
        <authorList>
            <person name="Suleimanov R.Z."/>
            <person name="Oshkin I.Y."/>
            <person name="Danilova O.V."/>
            <person name="Suzina N.E."/>
            <person name="Dedysh S.N."/>
        </authorList>
    </citation>
    <scope>NUCLEOTIDE SEQUENCE [LARGE SCALE GENOMIC DNA]</scope>
    <source>
        <strain evidence="1 2">Ch1-1</strain>
    </source>
</reference>
<gene>
    <name evidence="1" type="ORF">Q9L42_014235</name>
</gene>
<protein>
    <recommendedName>
        <fullName evidence="3">Transposase</fullName>
    </recommendedName>
</protein>
<proteinExistence type="predicted"/>
<keyword evidence="2" id="KW-1185">Reference proteome</keyword>
<dbReference type="AlphaFoldDB" id="A0AAU7NRA9"/>
<dbReference type="EMBL" id="CP157743">
    <property type="protein sequence ID" value="XBS19513.1"/>
    <property type="molecule type" value="Genomic_DNA"/>
</dbReference>
<evidence type="ECO:0008006" key="3">
    <source>
        <dbReference type="Google" id="ProtNLM"/>
    </source>
</evidence>
<sequence>MIETEGIMKTAIEMIIGLDIKSIKNVLPDWLCKTDADELI</sequence>
<evidence type="ECO:0000313" key="2">
    <source>
        <dbReference type="Proteomes" id="UP001225378"/>
    </source>
</evidence>
<evidence type="ECO:0000313" key="1">
    <source>
        <dbReference type="EMBL" id="XBS19513.1"/>
    </source>
</evidence>